<dbReference type="PANTHER" id="PTHR20898:SF0">
    <property type="entry name" value="DAEDALUS ON 3-RELATED"/>
    <property type="match status" value="1"/>
</dbReference>
<keyword evidence="1" id="KW-0732">Signal</keyword>
<dbReference type="RefSeq" id="XP_016972335.1">
    <property type="nucleotide sequence ID" value="XM_017116846.1"/>
</dbReference>
<dbReference type="SMART" id="SM00697">
    <property type="entry name" value="DM8"/>
    <property type="match status" value="1"/>
</dbReference>
<dbReference type="OrthoDB" id="7789165at2759"/>
<dbReference type="EnsemblMetazoa" id="XM_017116846.1">
    <property type="protein sequence ID" value="XP_016972335.1"/>
    <property type="gene ID" value="LOC108039759"/>
</dbReference>
<accession>A0A6P4E2W6</accession>
<dbReference type="Pfam" id="PF06477">
    <property type="entry name" value="DUF1091"/>
    <property type="match status" value="1"/>
</dbReference>
<dbReference type="GeneID" id="108039759"/>
<feature type="chain" id="PRO_5028281665" evidence="1">
    <location>
        <begin position="23"/>
        <end position="199"/>
    </location>
</feature>
<evidence type="ECO:0000313" key="4">
    <source>
        <dbReference type="RefSeq" id="XP_016972335.1"/>
    </source>
</evidence>
<proteinExistence type="predicted"/>
<evidence type="ECO:0000313" key="2">
    <source>
        <dbReference type="EnsemblMetazoa" id="XP_016972335.1"/>
    </source>
</evidence>
<gene>
    <name evidence="4" type="primary">LOC108039759</name>
    <name evidence="2" type="synonym">108039759</name>
</gene>
<keyword evidence="3" id="KW-1185">Reference proteome</keyword>
<reference evidence="3" key="1">
    <citation type="journal article" date="2021" name="Elife">
        <title>Highly contiguous assemblies of 101 drosophilid genomes.</title>
        <authorList>
            <person name="Kim B.Y."/>
            <person name="Wang J.R."/>
            <person name="Miller D.E."/>
            <person name="Barmina O."/>
            <person name="Delaney E."/>
            <person name="Thompson A."/>
            <person name="Comeault A.A."/>
            <person name="Peede D."/>
            <person name="D'Agostino E.R."/>
            <person name="Pelaez J."/>
            <person name="Aguilar J.M."/>
            <person name="Haji D."/>
            <person name="Matsunaga T."/>
            <person name="Armstrong E.E."/>
            <person name="Zych M."/>
            <person name="Ogawa Y."/>
            <person name="Stamenkovic-Radak M."/>
            <person name="Jelic M."/>
            <person name="Veselinovic M.S."/>
            <person name="Tanaskovic M."/>
            <person name="Eric P."/>
            <person name="Gao J.J."/>
            <person name="Katoh T.K."/>
            <person name="Toda M.J."/>
            <person name="Watabe H."/>
            <person name="Watada M."/>
            <person name="Davis J.S."/>
            <person name="Moyle L.C."/>
            <person name="Manoli G."/>
            <person name="Bertolini E."/>
            <person name="Kostal V."/>
            <person name="Hawley R.S."/>
            <person name="Takahashi A."/>
            <person name="Jones C.D."/>
            <person name="Price D.K."/>
            <person name="Whiteman N."/>
            <person name="Kopp A."/>
            <person name="Matute D.R."/>
            <person name="Petrov D.A."/>
        </authorList>
    </citation>
    <scope>NUCLEOTIDE SEQUENCE [LARGE SCALE GENOMIC DNA]</scope>
</reference>
<reference evidence="4" key="2">
    <citation type="submission" date="2025-04" db="UniProtKB">
        <authorList>
            <consortium name="RefSeq"/>
        </authorList>
    </citation>
    <scope>IDENTIFICATION</scope>
</reference>
<protein>
    <submittedName>
        <fullName evidence="4">Uncharacterized protein LOC108039759</fullName>
    </submittedName>
</protein>
<evidence type="ECO:0000256" key="1">
    <source>
        <dbReference type="SAM" id="SignalP"/>
    </source>
</evidence>
<evidence type="ECO:0000313" key="3">
    <source>
        <dbReference type="Proteomes" id="UP001652680"/>
    </source>
</evidence>
<feature type="signal peptide" evidence="1">
    <location>
        <begin position="1"/>
        <end position="22"/>
    </location>
</feature>
<dbReference type="InterPro" id="IPR010512">
    <property type="entry name" value="DUF1091"/>
</dbReference>
<organism evidence="4">
    <name type="scientific">Drosophila rhopaloa</name>
    <name type="common">Fruit fly</name>
    <dbReference type="NCBI Taxonomy" id="1041015"/>
    <lineage>
        <taxon>Eukaryota</taxon>
        <taxon>Metazoa</taxon>
        <taxon>Ecdysozoa</taxon>
        <taxon>Arthropoda</taxon>
        <taxon>Hexapoda</taxon>
        <taxon>Insecta</taxon>
        <taxon>Pterygota</taxon>
        <taxon>Neoptera</taxon>
        <taxon>Endopterygota</taxon>
        <taxon>Diptera</taxon>
        <taxon>Brachycera</taxon>
        <taxon>Muscomorpha</taxon>
        <taxon>Ephydroidea</taxon>
        <taxon>Drosophilidae</taxon>
        <taxon>Drosophila</taxon>
        <taxon>Sophophora</taxon>
    </lineage>
</organism>
<dbReference type="PANTHER" id="PTHR20898">
    <property type="entry name" value="DAEDALUS ON 3-RELATED-RELATED"/>
    <property type="match status" value="1"/>
</dbReference>
<name>A0A6P4E2W6_DRORH</name>
<dbReference type="AlphaFoldDB" id="A0A6P4E2W6"/>
<dbReference type="Proteomes" id="UP001652680">
    <property type="component" value="Unassembled WGS sequence"/>
</dbReference>
<reference evidence="2" key="3">
    <citation type="submission" date="2025-05" db="UniProtKB">
        <authorList>
            <consortium name="EnsemblMetazoa"/>
        </authorList>
    </citation>
    <scope>IDENTIFICATION</scope>
</reference>
<sequence length="199" mass="22843">MDRRIIIFGVSILVAFLVCSEAPFVKMTNAVCKSLNESWVVIHYCRLKAYSRNKTSLNINATLSEPTNNISVRIRLMKKANGYKPFLFDITINACDFMRKNNNPVAKIIYNMIKDVSTVNHTCPYSGLQMLSDFHVVKIPVPLPTGDYLLLLDWIFFAKTQFVTNVYFTFVEDLIEKTNKQQKVYSPKDLTNILTSKLI</sequence>